<dbReference type="InterPro" id="IPR036554">
    <property type="entry name" value="GHMP_kinase_C_sf"/>
</dbReference>
<dbReference type="InterPro" id="IPR013750">
    <property type="entry name" value="GHMP_kinase_C_dom"/>
</dbReference>
<feature type="domain" description="GHMP kinase C-terminal" evidence="13">
    <location>
        <begin position="279"/>
        <end position="356"/>
    </location>
</feature>
<evidence type="ECO:0000313" key="15">
    <source>
        <dbReference type="EMBL" id="TDD96340.1"/>
    </source>
</evidence>
<evidence type="ECO:0000256" key="2">
    <source>
        <dbReference type="ARBA" id="ARBA00022490"/>
    </source>
</evidence>
<dbReference type="PANTHER" id="PTHR10457">
    <property type="entry name" value="MEVALONATE KINASE/GALACTOKINASE"/>
    <property type="match status" value="1"/>
</dbReference>
<protein>
    <recommendedName>
        <fullName evidence="11">Galactokinase</fullName>
        <ecNumber evidence="11">2.7.1.6</ecNumber>
    </recommendedName>
</protein>
<dbReference type="OrthoDB" id="250531at2"/>
<keyword evidence="9" id="KW-0299">Galactose metabolism</keyword>
<keyword evidence="3 15" id="KW-0808">Transferase</keyword>
<evidence type="ECO:0000256" key="1">
    <source>
        <dbReference type="ARBA" id="ARBA00006566"/>
    </source>
</evidence>
<dbReference type="GO" id="GO:0005829">
    <property type="term" value="C:cytosol"/>
    <property type="evidence" value="ECO:0007669"/>
    <property type="project" value="TreeGrafter"/>
</dbReference>
<name>A0A4R5CDG5_9ACTN</name>
<comment type="similarity">
    <text evidence="1">Belongs to the GHMP kinase family. GalK subfamily.</text>
</comment>
<dbReference type="PROSITE" id="PS00106">
    <property type="entry name" value="GALACTOKINASE"/>
    <property type="match status" value="1"/>
</dbReference>
<evidence type="ECO:0000313" key="16">
    <source>
        <dbReference type="Proteomes" id="UP000294513"/>
    </source>
</evidence>
<dbReference type="FunFam" id="3.30.70.890:FF:000001">
    <property type="entry name" value="Galactokinase"/>
    <property type="match status" value="1"/>
</dbReference>
<keyword evidence="4" id="KW-0479">Metal-binding</keyword>
<evidence type="ECO:0000256" key="7">
    <source>
        <dbReference type="ARBA" id="ARBA00022840"/>
    </source>
</evidence>
<keyword evidence="16" id="KW-1185">Reference proteome</keyword>
<dbReference type="Pfam" id="PF00288">
    <property type="entry name" value="GHMP_kinases_N"/>
    <property type="match status" value="1"/>
</dbReference>
<dbReference type="GO" id="GO:0046872">
    <property type="term" value="F:metal ion binding"/>
    <property type="evidence" value="ECO:0007669"/>
    <property type="project" value="UniProtKB-KW"/>
</dbReference>
<dbReference type="EMBL" id="SMKU01000007">
    <property type="protein sequence ID" value="TDD96340.1"/>
    <property type="molecule type" value="Genomic_DNA"/>
</dbReference>
<organism evidence="15 16">
    <name type="scientific">Actinomadura rubrisoli</name>
    <dbReference type="NCBI Taxonomy" id="2530368"/>
    <lineage>
        <taxon>Bacteria</taxon>
        <taxon>Bacillati</taxon>
        <taxon>Actinomycetota</taxon>
        <taxon>Actinomycetes</taxon>
        <taxon>Streptosporangiales</taxon>
        <taxon>Thermomonosporaceae</taxon>
        <taxon>Actinomadura</taxon>
    </lineage>
</organism>
<gene>
    <name evidence="15" type="primary">galK</name>
    <name evidence="15" type="ORF">E1298_03465</name>
</gene>
<evidence type="ECO:0000256" key="9">
    <source>
        <dbReference type="ARBA" id="ARBA00023144"/>
    </source>
</evidence>
<dbReference type="GO" id="GO:0006012">
    <property type="term" value="P:galactose metabolic process"/>
    <property type="evidence" value="ECO:0007669"/>
    <property type="project" value="UniProtKB-UniRule"/>
</dbReference>
<dbReference type="PIRSF" id="PIRSF000530">
    <property type="entry name" value="Galactokinase"/>
    <property type="match status" value="1"/>
</dbReference>
<sequence length="379" mass="39999">MTGDRLLEMQTGFNTIFHQDPHGIWAAPGRVNLIGEHTDYNAGYVLPLALPHTTLVAARPRTDGRLRVFSATHSEDGLLDLGLPDLEPAAAHGWSAYPAGVAWTLRLEGHPVSGADLYIDGDVPVGAGLSSSASLECAVAIALDDLYGLGLAPADLARIARRAENEFAGVPCGILDQMASVACRAGHGLFLDTRDLSSRHVPMDFEAAGTRLLVIDTHVKHDLGDGAYGELRAGCEEAARLLGVEHLRDLTAPARLPDPVLTRLVRHAVTENARVLATVEALDAGDWERVGAILHDGHASIRDDFQITCPETDLVAATAERHGALGARQTGGGFGGSVIALVRTQDADRVARAVIETPTGHPSPTVFTAVAGPGARRLK</sequence>
<evidence type="ECO:0000256" key="11">
    <source>
        <dbReference type="NCBIfam" id="TIGR00131"/>
    </source>
</evidence>
<reference evidence="15 16" key="1">
    <citation type="submission" date="2019-03" db="EMBL/GenBank/DDBJ databases">
        <title>Draft genome sequences of novel Actinobacteria.</title>
        <authorList>
            <person name="Sahin N."/>
            <person name="Ay H."/>
            <person name="Saygin H."/>
        </authorList>
    </citation>
    <scope>NUCLEOTIDE SEQUENCE [LARGE SCALE GENOMIC DNA]</scope>
    <source>
        <strain evidence="15 16">H3C3</strain>
    </source>
</reference>
<keyword evidence="2" id="KW-0963">Cytoplasm</keyword>
<dbReference type="Proteomes" id="UP000294513">
    <property type="component" value="Unassembled WGS sequence"/>
</dbReference>
<dbReference type="InterPro" id="IPR014721">
    <property type="entry name" value="Ribsml_uS5_D2-typ_fold_subgr"/>
</dbReference>
<keyword evidence="6 15" id="KW-0418">Kinase</keyword>
<dbReference type="InterPro" id="IPR006204">
    <property type="entry name" value="GHMP_kinase_N_dom"/>
</dbReference>
<dbReference type="InterPro" id="IPR006203">
    <property type="entry name" value="GHMP_knse_ATP-bd_CS"/>
</dbReference>
<evidence type="ECO:0000256" key="6">
    <source>
        <dbReference type="ARBA" id="ARBA00022777"/>
    </source>
</evidence>
<feature type="domain" description="GHMP kinase N-terminal" evidence="12">
    <location>
        <begin position="99"/>
        <end position="181"/>
    </location>
</feature>
<evidence type="ECO:0000256" key="5">
    <source>
        <dbReference type="ARBA" id="ARBA00022741"/>
    </source>
</evidence>
<evidence type="ECO:0000259" key="14">
    <source>
        <dbReference type="Pfam" id="PF10509"/>
    </source>
</evidence>
<evidence type="ECO:0000256" key="4">
    <source>
        <dbReference type="ARBA" id="ARBA00022723"/>
    </source>
</evidence>
<keyword evidence="5" id="KW-0547">Nucleotide-binding</keyword>
<keyword evidence="8" id="KW-0460">Magnesium</keyword>
<dbReference type="Pfam" id="PF08544">
    <property type="entry name" value="GHMP_kinases_C"/>
    <property type="match status" value="1"/>
</dbReference>
<keyword evidence="10" id="KW-0119">Carbohydrate metabolism</keyword>
<comment type="caution">
    <text evidence="15">The sequence shown here is derived from an EMBL/GenBank/DDBJ whole genome shotgun (WGS) entry which is preliminary data.</text>
</comment>
<evidence type="ECO:0000256" key="10">
    <source>
        <dbReference type="ARBA" id="ARBA00023277"/>
    </source>
</evidence>
<dbReference type="NCBIfam" id="TIGR00131">
    <property type="entry name" value="gal_kin"/>
    <property type="match status" value="1"/>
</dbReference>
<dbReference type="InterPro" id="IPR000705">
    <property type="entry name" value="Galactokinase"/>
</dbReference>
<dbReference type="PRINTS" id="PR00473">
    <property type="entry name" value="GALCTOKINASE"/>
</dbReference>
<proteinExistence type="inferred from homology"/>
<evidence type="ECO:0000256" key="3">
    <source>
        <dbReference type="ARBA" id="ARBA00022679"/>
    </source>
</evidence>
<feature type="domain" description="Galactokinase N-terminal" evidence="14">
    <location>
        <begin position="13"/>
        <end position="60"/>
    </location>
</feature>
<dbReference type="InterPro" id="IPR019741">
    <property type="entry name" value="Galactokinase_CS"/>
</dbReference>
<dbReference type="Pfam" id="PF10509">
    <property type="entry name" value="GalKase_gal_bdg"/>
    <property type="match status" value="1"/>
</dbReference>
<evidence type="ECO:0000259" key="12">
    <source>
        <dbReference type="Pfam" id="PF00288"/>
    </source>
</evidence>
<dbReference type="PANTHER" id="PTHR10457:SF7">
    <property type="entry name" value="GALACTOKINASE-RELATED"/>
    <property type="match status" value="1"/>
</dbReference>
<dbReference type="SUPFAM" id="SSF54211">
    <property type="entry name" value="Ribosomal protein S5 domain 2-like"/>
    <property type="match status" value="1"/>
</dbReference>
<dbReference type="PRINTS" id="PR00959">
    <property type="entry name" value="MEVGALKINASE"/>
</dbReference>
<dbReference type="InterPro" id="IPR020568">
    <property type="entry name" value="Ribosomal_Su5_D2-typ_SF"/>
</dbReference>
<dbReference type="GO" id="GO:0005524">
    <property type="term" value="F:ATP binding"/>
    <property type="evidence" value="ECO:0007669"/>
    <property type="project" value="UniProtKB-UniRule"/>
</dbReference>
<dbReference type="PROSITE" id="PS00627">
    <property type="entry name" value="GHMP_KINASES_ATP"/>
    <property type="match status" value="1"/>
</dbReference>
<dbReference type="Gene3D" id="3.30.230.10">
    <property type="match status" value="1"/>
</dbReference>
<dbReference type="InterPro" id="IPR019539">
    <property type="entry name" value="GalKase_N"/>
</dbReference>
<dbReference type="Gene3D" id="3.30.70.890">
    <property type="entry name" value="GHMP kinase, C-terminal domain"/>
    <property type="match status" value="1"/>
</dbReference>
<evidence type="ECO:0000256" key="8">
    <source>
        <dbReference type="ARBA" id="ARBA00022842"/>
    </source>
</evidence>
<dbReference type="RefSeq" id="WP_131889266.1">
    <property type="nucleotide sequence ID" value="NZ_SMKU01000007.1"/>
</dbReference>
<keyword evidence="7" id="KW-0067">ATP-binding</keyword>
<dbReference type="InterPro" id="IPR006206">
    <property type="entry name" value="Mevalonate/galactokinase"/>
</dbReference>
<dbReference type="SUPFAM" id="SSF55060">
    <property type="entry name" value="GHMP Kinase, C-terminal domain"/>
    <property type="match status" value="1"/>
</dbReference>
<dbReference type="FunFam" id="3.30.230.10:FF:000017">
    <property type="entry name" value="Galactokinase"/>
    <property type="match status" value="1"/>
</dbReference>
<accession>A0A4R5CDG5</accession>
<dbReference type="GO" id="GO:0004335">
    <property type="term" value="F:galactokinase activity"/>
    <property type="evidence" value="ECO:0007669"/>
    <property type="project" value="UniProtKB-UniRule"/>
</dbReference>
<dbReference type="EC" id="2.7.1.6" evidence="11"/>
<evidence type="ECO:0000259" key="13">
    <source>
        <dbReference type="Pfam" id="PF08544"/>
    </source>
</evidence>
<dbReference type="AlphaFoldDB" id="A0A4R5CDG5"/>